<keyword evidence="2" id="KW-1185">Reference proteome</keyword>
<reference evidence="1" key="2">
    <citation type="submission" date="2020-11" db="EMBL/GenBank/DDBJ databases">
        <authorList>
            <person name="McCartney M.A."/>
            <person name="Auch B."/>
            <person name="Kono T."/>
            <person name="Mallez S."/>
            <person name="Becker A."/>
            <person name="Gohl D.M."/>
            <person name="Silverstein K.A.T."/>
            <person name="Koren S."/>
            <person name="Bechman K.B."/>
            <person name="Herman A."/>
            <person name="Abrahante J.E."/>
            <person name="Garbe J."/>
        </authorList>
    </citation>
    <scope>NUCLEOTIDE SEQUENCE</scope>
    <source>
        <strain evidence="1">Duluth1</strain>
        <tissue evidence="1">Whole animal</tissue>
    </source>
</reference>
<evidence type="ECO:0000313" key="1">
    <source>
        <dbReference type="EMBL" id="KAH3809444.1"/>
    </source>
</evidence>
<accession>A0A9D4G5F3</accession>
<organism evidence="1 2">
    <name type="scientific">Dreissena polymorpha</name>
    <name type="common">Zebra mussel</name>
    <name type="synonym">Mytilus polymorpha</name>
    <dbReference type="NCBI Taxonomy" id="45954"/>
    <lineage>
        <taxon>Eukaryota</taxon>
        <taxon>Metazoa</taxon>
        <taxon>Spiralia</taxon>
        <taxon>Lophotrochozoa</taxon>
        <taxon>Mollusca</taxon>
        <taxon>Bivalvia</taxon>
        <taxon>Autobranchia</taxon>
        <taxon>Heteroconchia</taxon>
        <taxon>Euheterodonta</taxon>
        <taxon>Imparidentia</taxon>
        <taxon>Neoheterodontei</taxon>
        <taxon>Myida</taxon>
        <taxon>Dreissenoidea</taxon>
        <taxon>Dreissenidae</taxon>
        <taxon>Dreissena</taxon>
    </lineage>
</organism>
<comment type="caution">
    <text evidence="1">The sequence shown here is derived from an EMBL/GenBank/DDBJ whole genome shotgun (WGS) entry which is preliminary data.</text>
</comment>
<protein>
    <submittedName>
        <fullName evidence="1">Uncharacterized protein</fullName>
    </submittedName>
</protein>
<gene>
    <name evidence="1" type="ORF">DPMN_137813</name>
</gene>
<dbReference type="Proteomes" id="UP000828390">
    <property type="component" value="Unassembled WGS sequence"/>
</dbReference>
<dbReference type="AlphaFoldDB" id="A0A9D4G5F3"/>
<reference evidence="1" key="1">
    <citation type="journal article" date="2019" name="bioRxiv">
        <title>The Genome of the Zebra Mussel, Dreissena polymorpha: A Resource for Invasive Species Research.</title>
        <authorList>
            <person name="McCartney M.A."/>
            <person name="Auch B."/>
            <person name="Kono T."/>
            <person name="Mallez S."/>
            <person name="Zhang Y."/>
            <person name="Obille A."/>
            <person name="Becker A."/>
            <person name="Abrahante J.E."/>
            <person name="Garbe J."/>
            <person name="Badalamenti J.P."/>
            <person name="Herman A."/>
            <person name="Mangelson H."/>
            <person name="Liachko I."/>
            <person name="Sullivan S."/>
            <person name="Sone E.D."/>
            <person name="Koren S."/>
            <person name="Silverstein K.A.T."/>
            <person name="Beckman K.B."/>
            <person name="Gohl D.M."/>
        </authorList>
    </citation>
    <scope>NUCLEOTIDE SEQUENCE</scope>
    <source>
        <strain evidence="1">Duluth1</strain>
        <tissue evidence="1">Whole animal</tissue>
    </source>
</reference>
<evidence type="ECO:0000313" key="2">
    <source>
        <dbReference type="Proteomes" id="UP000828390"/>
    </source>
</evidence>
<sequence length="301" mass="33773">MNAGKYPEVNNFPCKFNYGNIPEDLEFSESMINSHLSLSVEYTGVMLERRSIREEVSTELFNIMTNSTNNTIEDIPKDDDKLAEDGSSIAKRTRLRPEYTAAPAKIHHKTPAWLSVLDCVPGHARLRSPSRKQNNCFIDEVRELTSPHMHEILPSAHNRPAFRKMSSPGPSRFANAGRPARTGMIRRHFLTQSHYFPVPPRLKPVNSPAESRSIRTGYGLSRAPVKAGSCLGESRQRPGTAPVYRNTAGTHRVYTGIRPRQSYGNAPVLLRSSPIMPRRSPGECRWLSGRAPCRDSELGRL</sequence>
<dbReference type="EMBL" id="JAIWYP010000006">
    <property type="protein sequence ID" value="KAH3809444.1"/>
    <property type="molecule type" value="Genomic_DNA"/>
</dbReference>
<proteinExistence type="predicted"/>
<name>A0A9D4G5F3_DREPO</name>